<feature type="non-terminal residue" evidence="2">
    <location>
        <position position="1"/>
    </location>
</feature>
<reference evidence="2 3" key="1">
    <citation type="journal article" date="2021" name="PeerJ">
        <title>Analysis of 44 Vibrio anguillarum genomes reveals high genetic diversity.</title>
        <authorList>
            <person name="Hansen M.J."/>
            <person name="Dalsgaard I."/>
        </authorList>
    </citation>
    <scope>NUCLEOTIDE SEQUENCE [LARGE SCALE GENOMIC DNA]</scope>
    <source>
        <strain evidence="2 3">17-16730-2A</strain>
    </source>
</reference>
<dbReference type="AlphaFoldDB" id="A0ABD4KX41"/>
<dbReference type="Proteomes" id="UP000722957">
    <property type="component" value="Unassembled WGS sequence"/>
</dbReference>
<proteinExistence type="predicted"/>
<dbReference type="EMBL" id="RDOM01001313">
    <property type="protein sequence ID" value="MBF4275533.1"/>
    <property type="molecule type" value="Genomic_DNA"/>
</dbReference>
<feature type="compositionally biased region" description="Acidic residues" evidence="1">
    <location>
        <begin position="113"/>
        <end position="122"/>
    </location>
</feature>
<organism evidence="2 3">
    <name type="scientific">Vibrio anguillarum</name>
    <name type="common">Listonella anguillarum</name>
    <dbReference type="NCBI Taxonomy" id="55601"/>
    <lineage>
        <taxon>Bacteria</taxon>
        <taxon>Pseudomonadati</taxon>
        <taxon>Pseudomonadota</taxon>
        <taxon>Gammaproteobacteria</taxon>
        <taxon>Vibrionales</taxon>
        <taxon>Vibrionaceae</taxon>
        <taxon>Vibrio</taxon>
    </lineage>
</organism>
<protein>
    <submittedName>
        <fullName evidence="2">DNA-processing protein DprA</fullName>
    </submittedName>
</protein>
<accession>A0ABD4KX41</accession>
<evidence type="ECO:0000313" key="2">
    <source>
        <dbReference type="EMBL" id="MBF4275533.1"/>
    </source>
</evidence>
<gene>
    <name evidence="2" type="ORF">EAY07_26745</name>
</gene>
<sequence>AMDRNKYIYCLADTSLVVHSGAKGGTWEGAIQNLKKGWVPTWVKQTQDSSAGNAGIVAAGASWCSENVAELDVQSLLVSSTNPNVNHQTDLFNQPQADLFAQPNEMPQRESNDDQVVEDGSETETKHNEAALDIKESASPIKAEPEVISKDSFYLLFVQYLQTVASEPISEAELVEASELHKGQVKSWLSLALEQNLITKLTRPIRYQWIDED</sequence>
<feature type="region of interest" description="Disordered" evidence="1">
    <location>
        <begin position="105"/>
        <end position="130"/>
    </location>
</feature>
<name>A0ABD4KX41_VIBAN</name>
<dbReference type="Gene3D" id="3.40.50.450">
    <property type="match status" value="1"/>
</dbReference>
<comment type="caution">
    <text evidence="2">The sequence shown here is derived from an EMBL/GenBank/DDBJ whole genome shotgun (WGS) entry which is preliminary data.</text>
</comment>
<evidence type="ECO:0000313" key="3">
    <source>
        <dbReference type="Proteomes" id="UP000722957"/>
    </source>
</evidence>
<evidence type="ECO:0000256" key="1">
    <source>
        <dbReference type="SAM" id="MobiDB-lite"/>
    </source>
</evidence>